<comment type="caution">
    <text evidence="1">The sequence shown here is derived from an EMBL/GenBank/DDBJ whole genome shotgun (WGS) entry which is preliminary data.</text>
</comment>
<reference evidence="1" key="1">
    <citation type="submission" date="2020-12" db="EMBL/GenBank/DDBJ databases">
        <authorList>
            <consortium name="Molecular Ecology Group"/>
        </authorList>
    </citation>
    <scope>NUCLEOTIDE SEQUENCE</scope>
    <source>
        <strain evidence="1">TBG_1078</strain>
    </source>
</reference>
<dbReference type="GO" id="GO:0019853">
    <property type="term" value="P:L-ascorbic acid biosynthetic process"/>
    <property type="evidence" value="ECO:0007669"/>
    <property type="project" value="TreeGrafter"/>
</dbReference>
<dbReference type="GO" id="GO:0005509">
    <property type="term" value="F:calcium ion binding"/>
    <property type="evidence" value="ECO:0007669"/>
    <property type="project" value="TreeGrafter"/>
</dbReference>
<organism evidence="1 2">
    <name type="scientific">Nyctereutes procyonoides</name>
    <name type="common">Raccoon dog</name>
    <name type="synonym">Canis procyonoides</name>
    <dbReference type="NCBI Taxonomy" id="34880"/>
    <lineage>
        <taxon>Eukaryota</taxon>
        <taxon>Metazoa</taxon>
        <taxon>Chordata</taxon>
        <taxon>Craniata</taxon>
        <taxon>Vertebrata</taxon>
        <taxon>Euteleostomi</taxon>
        <taxon>Mammalia</taxon>
        <taxon>Eutheria</taxon>
        <taxon>Laurasiatheria</taxon>
        <taxon>Carnivora</taxon>
        <taxon>Caniformia</taxon>
        <taxon>Canidae</taxon>
        <taxon>Nyctereutes</taxon>
    </lineage>
</organism>
<evidence type="ECO:0000313" key="2">
    <source>
        <dbReference type="Proteomes" id="UP000645828"/>
    </source>
</evidence>
<keyword evidence="2" id="KW-1185">Reference proteome</keyword>
<dbReference type="EMBL" id="CAJHUB010000751">
    <property type="protein sequence ID" value="CAD7681294.1"/>
    <property type="molecule type" value="Genomic_DNA"/>
</dbReference>
<dbReference type="SUPFAM" id="SSF63829">
    <property type="entry name" value="Calcium-dependent phosphotriesterase"/>
    <property type="match status" value="1"/>
</dbReference>
<dbReference type="AlphaFoldDB" id="A0A811Z1E2"/>
<protein>
    <submittedName>
        <fullName evidence="1">(raccoon dog) hypothetical protein</fullName>
    </submittedName>
</protein>
<proteinExistence type="predicted"/>
<dbReference type="Proteomes" id="UP000645828">
    <property type="component" value="Unassembled WGS sequence"/>
</dbReference>
<gene>
    <name evidence="1" type="ORF">NYPRO_LOCUS14086</name>
</gene>
<dbReference type="PANTHER" id="PTHR10907:SF54">
    <property type="entry name" value="REGUCALCIN"/>
    <property type="match status" value="1"/>
</dbReference>
<dbReference type="PANTHER" id="PTHR10907">
    <property type="entry name" value="REGUCALCIN"/>
    <property type="match status" value="1"/>
</dbReference>
<name>A0A811Z1E2_NYCPR</name>
<sequence length="164" mass="18067">MFSQRTASALSPVWEEASTSLIFVDISAKKVCHSVTLHQAGGYVATIGAKFCALNWEDQLTVFNDGKLDPTGRYFAATPGVPVLPFSDHHAVEHFDQVDIYSDLDWSLDHKIIYYIDKQIPDGMCIDAEGELWVACYNGGRLPVHKTTSCFFKITGLGVKGVPP</sequence>
<evidence type="ECO:0000313" key="1">
    <source>
        <dbReference type="EMBL" id="CAD7681294.1"/>
    </source>
</evidence>
<dbReference type="GO" id="GO:0004341">
    <property type="term" value="F:gluconolactonase activity"/>
    <property type="evidence" value="ECO:0007669"/>
    <property type="project" value="TreeGrafter"/>
</dbReference>
<accession>A0A811Z1E2</accession>
<dbReference type="Gene3D" id="2.120.10.30">
    <property type="entry name" value="TolB, C-terminal domain"/>
    <property type="match status" value="2"/>
</dbReference>
<dbReference type="InterPro" id="IPR011042">
    <property type="entry name" value="6-blade_b-propeller_TolB-like"/>
</dbReference>